<gene>
    <name evidence="4" type="ORF">OVA965_LOCUS33105</name>
    <name evidence="5" type="ORF">TMI583_LOCUS33978</name>
</gene>
<reference evidence="4" key="1">
    <citation type="submission" date="2021-02" db="EMBL/GenBank/DDBJ databases">
        <authorList>
            <person name="Nowell W R."/>
        </authorList>
    </citation>
    <scope>NUCLEOTIDE SEQUENCE</scope>
</reference>
<keyword evidence="1" id="KW-0175">Coiled coil</keyword>
<dbReference type="PANTHER" id="PTHR44927">
    <property type="entry name" value="FK506-BINDING PROTEIN 15"/>
    <property type="match status" value="1"/>
</dbReference>
<evidence type="ECO:0000256" key="1">
    <source>
        <dbReference type="SAM" id="Coils"/>
    </source>
</evidence>
<dbReference type="Proteomes" id="UP000677228">
    <property type="component" value="Unassembled WGS sequence"/>
</dbReference>
<feature type="compositionally biased region" description="Polar residues" evidence="2">
    <location>
        <begin position="463"/>
        <end position="478"/>
    </location>
</feature>
<feature type="coiled-coil region" evidence="1">
    <location>
        <begin position="6"/>
        <end position="128"/>
    </location>
</feature>
<proteinExistence type="predicted"/>
<feature type="compositionally biased region" description="Acidic residues" evidence="2">
    <location>
        <begin position="289"/>
        <end position="305"/>
    </location>
</feature>
<feature type="compositionally biased region" description="Polar residues" evidence="2">
    <location>
        <begin position="532"/>
        <end position="541"/>
    </location>
</feature>
<dbReference type="AlphaFoldDB" id="A0A8S2FAP8"/>
<dbReference type="EMBL" id="CAJNOK010026431">
    <property type="protein sequence ID" value="CAF1402844.1"/>
    <property type="molecule type" value="Genomic_DNA"/>
</dbReference>
<accession>A0A8S2FAP8</accession>
<sequence>MSTSRISDIQLRLNQKQQDLNDLTNKFTTLIRTIDNQKDEIQKLDSQRSELQIKYDSSQDSLKNERLIKKQLQTKITNLEDELAEMKVSYNNTERSITDRKIKHEMERKRLQDEMDELKLLHEHEIDDLRNKLRKQRTVDSVTTTQEIARIEQDLTREWQEKLDRQQTQHERSFNMKTKELDGLKRLLDEKDDKLQTTHAEISQLKEQNQLYEEKCEKLQERISLVKDKYVELKDEQQQLIGTNVKRIVNMIFQSMKLKIKSNKSYTGEKVLTRALDIIKKSTVKLLSGEDEIQSSSSEEDEEETNIISQSQPSTEQETVLTTSLDATMVMIMSENNRIEAETGEHNVNEENEQSILSKNDLVDSTVLFDTVESEQQQQEHIKTDATEETTDEQKTTNNHNQSSWDTIEEFQKSEITSVKEEDVIQKEVEQVQQQQNEEKDVDIQQSDETESILDNVPPISVDETSNNNTITNLTESTVAEDKEDENKKGDEHETDINESSIAGNMLNDNRVDVDDSPRPSMQETVKPALINESSTTVSFTQPPPKSVSRNLYESIPLMSGDDDDDLFK</sequence>
<feature type="compositionally biased region" description="Basic and acidic residues" evidence="2">
    <location>
        <begin position="485"/>
        <end position="496"/>
    </location>
</feature>
<comment type="caution">
    <text evidence="4">The sequence shown here is derived from an EMBL/GenBank/DDBJ whole genome shotgun (WGS) entry which is preliminary data.</text>
</comment>
<dbReference type="Proteomes" id="UP000682733">
    <property type="component" value="Unassembled WGS sequence"/>
</dbReference>
<evidence type="ECO:0000313" key="6">
    <source>
        <dbReference type="Proteomes" id="UP000677228"/>
    </source>
</evidence>
<evidence type="ECO:0000259" key="3">
    <source>
        <dbReference type="Pfam" id="PF23649"/>
    </source>
</evidence>
<feature type="coiled-coil region" evidence="1">
    <location>
        <begin position="188"/>
        <end position="236"/>
    </location>
</feature>
<feature type="region of interest" description="Disordered" evidence="2">
    <location>
        <begin position="376"/>
        <end position="406"/>
    </location>
</feature>
<evidence type="ECO:0000313" key="4">
    <source>
        <dbReference type="EMBL" id="CAF1402844.1"/>
    </source>
</evidence>
<dbReference type="EMBL" id="CAJOBA010048155">
    <property type="protein sequence ID" value="CAF4209487.1"/>
    <property type="molecule type" value="Genomic_DNA"/>
</dbReference>
<feature type="region of interest" description="Disordered" evidence="2">
    <location>
        <begin position="289"/>
        <end position="319"/>
    </location>
</feature>
<feature type="region of interest" description="Disordered" evidence="2">
    <location>
        <begin position="430"/>
        <end position="569"/>
    </location>
</feature>
<name>A0A8S2FAP8_9BILA</name>
<dbReference type="PANTHER" id="PTHR44927:SF1">
    <property type="entry name" value="FK506-BINDING PROTEIN 15"/>
    <property type="match status" value="1"/>
</dbReference>
<evidence type="ECO:0000313" key="5">
    <source>
        <dbReference type="EMBL" id="CAF4209487.1"/>
    </source>
</evidence>
<feature type="domain" description="FK506-binding protein 15-like" evidence="3">
    <location>
        <begin position="2"/>
        <end position="133"/>
    </location>
</feature>
<feature type="compositionally biased region" description="Polar residues" evidence="2">
    <location>
        <begin position="306"/>
        <end position="319"/>
    </location>
</feature>
<organism evidence="4 6">
    <name type="scientific">Didymodactylos carnosus</name>
    <dbReference type="NCBI Taxonomy" id="1234261"/>
    <lineage>
        <taxon>Eukaryota</taxon>
        <taxon>Metazoa</taxon>
        <taxon>Spiralia</taxon>
        <taxon>Gnathifera</taxon>
        <taxon>Rotifera</taxon>
        <taxon>Eurotatoria</taxon>
        <taxon>Bdelloidea</taxon>
        <taxon>Philodinida</taxon>
        <taxon>Philodinidae</taxon>
        <taxon>Didymodactylos</taxon>
    </lineage>
</organism>
<feature type="compositionally biased region" description="Polar residues" evidence="2">
    <location>
        <begin position="396"/>
        <end position="406"/>
    </location>
</feature>
<dbReference type="Pfam" id="PF23649">
    <property type="entry name" value="FKBP15"/>
    <property type="match status" value="1"/>
</dbReference>
<evidence type="ECO:0000256" key="2">
    <source>
        <dbReference type="SAM" id="MobiDB-lite"/>
    </source>
</evidence>
<protein>
    <recommendedName>
        <fullName evidence="3">FK506-binding protein 15-like domain-containing protein</fullName>
    </recommendedName>
</protein>
<dbReference type="InterPro" id="IPR056598">
    <property type="entry name" value="FKBP-15_dom"/>
</dbReference>